<organism evidence="2 3">
    <name type="scientific">Sinanodonta woodiana</name>
    <name type="common">Chinese pond mussel</name>
    <name type="synonym">Anodonta woodiana</name>
    <dbReference type="NCBI Taxonomy" id="1069815"/>
    <lineage>
        <taxon>Eukaryota</taxon>
        <taxon>Metazoa</taxon>
        <taxon>Spiralia</taxon>
        <taxon>Lophotrochozoa</taxon>
        <taxon>Mollusca</taxon>
        <taxon>Bivalvia</taxon>
        <taxon>Autobranchia</taxon>
        <taxon>Heteroconchia</taxon>
        <taxon>Palaeoheterodonta</taxon>
        <taxon>Unionida</taxon>
        <taxon>Unionoidea</taxon>
        <taxon>Unionidae</taxon>
        <taxon>Unioninae</taxon>
        <taxon>Sinanodonta</taxon>
    </lineage>
</organism>
<proteinExistence type="predicted"/>
<reference evidence="2 3" key="1">
    <citation type="submission" date="2024-11" db="EMBL/GenBank/DDBJ databases">
        <title>Chromosome-level genome assembly of the freshwater bivalve Anodonta woodiana.</title>
        <authorList>
            <person name="Chen X."/>
        </authorList>
    </citation>
    <scope>NUCLEOTIDE SEQUENCE [LARGE SCALE GENOMIC DNA]</scope>
    <source>
        <strain evidence="2">MN2024</strain>
        <tissue evidence="2">Gills</tissue>
    </source>
</reference>
<accession>A0ABD3TYN0</accession>
<protein>
    <submittedName>
        <fullName evidence="2">Uncharacterized protein</fullName>
    </submittedName>
</protein>
<evidence type="ECO:0000313" key="3">
    <source>
        <dbReference type="Proteomes" id="UP001634394"/>
    </source>
</evidence>
<sequence length="202" mass="22541">MRPLIIIGLFGLVSYIGLSDSAPVLVNKDFQRSIDSAAVLTSRVVYRRDVRQLVRNQIQSARHQAEDLFHEYVHASASLPDGYEITEPEVLHIFPQVDFTVSQMFSLNSAAVLLRQLTGSVSSLRPAIASTLTVEGLPIDGRLLDHLEELAGQMNQILYRLPATSNDLPALVVTNVDSDDQKRVMAVLSVTKYFLEYLFRNV</sequence>
<comment type="caution">
    <text evidence="2">The sequence shown here is derived from an EMBL/GenBank/DDBJ whole genome shotgun (WGS) entry which is preliminary data.</text>
</comment>
<dbReference type="EMBL" id="JBJQND010000017">
    <property type="protein sequence ID" value="KAL3842269.1"/>
    <property type="molecule type" value="Genomic_DNA"/>
</dbReference>
<gene>
    <name evidence="2" type="ORF">ACJMK2_020301</name>
</gene>
<evidence type="ECO:0000313" key="2">
    <source>
        <dbReference type="EMBL" id="KAL3842269.1"/>
    </source>
</evidence>
<keyword evidence="3" id="KW-1185">Reference proteome</keyword>
<name>A0ABD3TYN0_SINWO</name>
<dbReference type="Proteomes" id="UP001634394">
    <property type="component" value="Unassembled WGS sequence"/>
</dbReference>
<keyword evidence="1" id="KW-0732">Signal</keyword>
<dbReference type="AlphaFoldDB" id="A0ABD3TYN0"/>
<evidence type="ECO:0000256" key="1">
    <source>
        <dbReference type="SAM" id="SignalP"/>
    </source>
</evidence>
<feature type="signal peptide" evidence="1">
    <location>
        <begin position="1"/>
        <end position="21"/>
    </location>
</feature>
<feature type="chain" id="PRO_5044749214" evidence="1">
    <location>
        <begin position="22"/>
        <end position="202"/>
    </location>
</feature>